<comment type="similarity">
    <text evidence="1">Belongs to the UDP-glycosyltransferase family.</text>
</comment>
<name>A0ABC8KHT4_ERUVS</name>
<evidence type="ECO:0000256" key="1">
    <source>
        <dbReference type="ARBA" id="ARBA00009995"/>
    </source>
</evidence>
<dbReference type="PANTHER" id="PTHR11926">
    <property type="entry name" value="GLUCOSYL/GLUCURONOSYL TRANSFERASES"/>
    <property type="match status" value="1"/>
</dbReference>
<keyword evidence="2" id="KW-0808">Transferase</keyword>
<sequence length="147" mass="16394">MMQLAKALHLKGFSIIVAQTKFSYFSTPDDFTDFQFITILESLPESDLKNLEQIRLALKLNKECQHNNCHGISLSLCIDKPTASSVIINTASCLESSSLSCLQESLEIPVYPIGPLHMMASAPSSLLEENKSCIEWLNKQKQNSVIF</sequence>
<keyword evidence="2" id="KW-0328">Glycosyltransferase</keyword>
<evidence type="ECO:0000256" key="2">
    <source>
        <dbReference type="ARBA" id="ARBA00022676"/>
    </source>
</evidence>
<reference evidence="3 4" key="1">
    <citation type="submission" date="2022-03" db="EMBL/GenBank/DDBJ databases">
        <authorList>
            <person name="Macdonald S."/>
            <person name="Ahmed S."/>
            <person name="Newling K."/>
        </authorList>
    </citation>
    <scope>NUCLEOTIDE SEQUENCE [LARGE SCALE GENOMIC DNA]</scope>
</reference>
<dbReference type="Proteomes" id="UP001642260">
    <property type="component" value="Unassembled WGS sequence"/>
</dbReference>
<dbReference type="EMBL" id="CAKOAT010218487">
    <property type="protein sequence ID" value="CAH8356549.1"/>
    <property type="molecule type" value="Genomic_DNA"/>
</dbReference>
<comment type="caution">
    <text evidence="3">The sequence shown here is derived from an EMBL/GenBank/DDBJ whole genome shotgun (WGS) entry which is preliminary data.</text>
</comment>
<gene>
    <name evidence="3" type="ORF">ERUC_LOCUS22304</name>
</gene>
<dbReference type="GO" id="GO:0016757">
    <property type="term" value="F:glycosyltransferase activity"/>
    <property type="evidence" value="ECO:0007669"/>
    <property type="project" value="UniProtKB-KW"/>
</dbReference>
<keyword evidence="4" id="KW-1185">Reference proteome</keyword>
<evidence type="ECO:0000313" key="4">
    <source>
        <dbReference type="Proteomes" id="UP001642260"/>
    </source>
</evidence>
<proteinExistence type="inferred from homology"/>
<dbReference type="Gene3D" id="3.40.50.2000">
    <property type="entry name" value="Glycogen Phosphorylase B"/>
    <property type="match status" value="1"/>
</dbReference>
<organism evidence="3 4">
    <name type="scientific">Eruca vesicaria subsp. sativa</name>
    <name type="common">Garden rocket</name>
    <name type="synonym">Eruca sativa</name>
    <dbReference type="NCBI Taxonomy" id="29727"/>
    <lineage>
        <taxon>Eukaryota</taxon>
        <taxon>Viridiplantae</taxon>
        <taxon>Streptophyta</taxon>
        <taxon>Embryophyta</taxon>
        <taxon>Tracheophyta</taxon>
        <taxon>Spermatophyta</taxon>
        <taxon>Magnoliopsida</taxon>
        <taxon>eudicotyledons</taxon>
        <taxon>Gunneridae</taxon>
        <taxon>Pentapetalae</taxon>
        <taxon>rosids</taxon>
        <taxon>malvids</taxon>
        <taxon>Brassicales</taxon>
        <taxon>Brassicaceae</taxon>
        <taxon>Brassiceae</taxon>
        <taxon>Eruca</taxon>
    </lineage>
</organism>
<protein>
    <submittedName>
        <fullName evidence="3">Uncharacterized protein</fullName>
    </submittedName>
</protein>
<evidence type="ECO:0000313" key="3">
    <source>
        <dbReference type="EMBL" id="CAH8356549.1"/>
    </source>
</evidence>
<dbReference type="SUPFAM" id="SSF53756">
    <property type="entry name" value="UDP-Glycosyltransferase/glycogen phosphorylase"/>
    <property type="match status" value="1"/>
</dbReference>
<dbReference type="PANTHER" id="PTHR11926:SF1494">
    <property type="entry name" value="FLAVONOL 3-O-GLUCOSYLTRANSFERASE UGT76E12-RELATED"/>
    <property type="match status" value="1"/>
</dbReference>
<accession>A0ABC8KHT4</accession>
<dbReference type="AlphaFoldDB" id="A0ABC8KHT4"/>